<dbReference type="PANTHER" id="PTHR21421:SF29">
    <property type="entry name" value="GUSTATORY RECEPTOR 5A FOR TREHALOSE-RELATED"/>
    <property type="match status" value="1"/>
</dbReference>
<evidence type="ECO:0000256" key="5">
    <source>
        <dbReference type="ARBA" id="ARBA00023136"/>
    </source>
</evidence>
<keyword evidence="9" id="KW-1185">Reference proteome</keyword>
<evidence type="ECO:0000313" key="8">
    <source>
        <dbReference type="EMBL" id="GFT15396.1"/>
    </source>
</evidence>
<proteinExistence type="predicted"/>
<feature type="transmembrane region" description="Helical" evidence="7">
    <location>
        <begin position="137"/>
        <end position="157"/>
    </location>
</feature>
<dbReference type="GO" id="GO:0050909">
    <property type="term" value="P:sensory perception of taste"/>
    <property type="evidence" value="ECO:0007669"/>
    <property type="project" value="InterPro"/>
</dbReference>
<evidence type="ECO:0000256" key="6">
    <source>
        <dbReference type="ARBA" id="ARBA00023170"/>
    </source>
</evidence>
<gene>
    <name evidence="8" type="primary">AVEN_205119_1</name>
    <name evidence="8" type="ORF">NPIL_428861</name>
</gene>
<dbReference type="OrthoDB" id="6430535at2759"/>
<evidence type="ECO:0000256" key="2">
    <source>
        <dbReference type="ARBA" id="ARBA00022475"/>
    </source>
</evidence>
<accession>A0A8X6NHY9</accession>
<keyword evidence="5 7" id="KW-0472">Membrane</keyword>
<comment type="subcellular location">
    <subcellularLocation>
        <location evidence="1">Cell membrane</location>
        <topology evidence="1">Multi-pass membrane protein</topology>
    </subcellularLocation>
</comment>
<sequence>MLSECDLSGKKNPLIAFFVVMHIVTVIWIIQRIYIMTKMDIYQKMLVKFEIFIGPHYQQLIYFYAFFSAIDFMFYFIKFTVISLFTVYYSLTCRVIRNLIERLLNELNEDCFSEKIDNLLQVYGEITKCMSTMDDELSFLVFLTVLLSMTGIFWRSYRLQFHTSASDEYMISLICSTVIYSLLMIMVLISAAVTNEQANKAINEIKKVPYKIQKQSERIKCILRKDSVQDYRLTLWKIYPIHRSLIITSFGTLLTYGMLIGALGNQL</sequence>
<evidence type="ECO:0008006" key="10">
    <source>
        <dbReference type="Google" id="ProtNLM"/>
    </source>
</evidence>
<keyword evidence="6" id="KW-0675">Receptor</keyword>
<dbReference type="PANTHER" id="PTHR21421">
    <property type="entry name" value="GUSTATORY RECEPTOR"/>
    <property type="match status" value="1"/>
</dbReference>
<dbReference type="Proteomes" id="UP000887013">
    <property type="component" value="Unassembled WGS sequence"/>
</dbReference>
<evidence type="ECO:0000313" key="9">
    <source>
        <dbReference type="Proteomes" id="UP000887013"/>
    </source>
</evidence>
<keyword evidence="2" id="KW-1003">Cell membrane</keyword>
<dbReference type="EMBL" id="BMAW01058265">
    <property type="protein sequence ID" value="GFT15396.1"/>
    <property type="molecule type" value="Genomic_DNA"/>
</dbReference>
<evidence type="ECO:0000256" key="3">
    <source>
        <dbReference type="ARBA" id="ARBA00022692"/>
    </source>
</evidence>
<dbReference type="AlphaFoldDB" id="A0A8X6NHY9"/>
<reference evidence="8" key="1">
    <citation type="submission" date="2020-08" db="EMBL/GenBank/DDBJ databases">
        <title>Multicomponent nature underlies the extraordinary mechanical properties of spider dragline silk.</title>
        <authorList>
            <person name="Kono N."/>
            <person name="Nakamura H."/>
            <person name="Mori M."/>
            <person name="Yoshida Y."/>
            <person name="Ohtoshi R."/>
            <person name="Malay A.D."/>
            <person name="Moran D.A.P."/>
            <person name="Tomita M."/>
            <person name="Numata K."/>
            <person name="Arakawa K."/>
        </authorList>
    </citation>
    <scope>NUCLEOTIDE SEQUENCE</scope>
</reference>
<name>A0A8X6NHY9_NEPPI</name>
<evidence type="ECO:0000256" key="7">
    <source>
        <dbReference type="SAM" id="Phobius"/>
    </source>
</evidence>
<keyword evidence="3 7" id="KW-0812">Transmembrane</keyword>
<feature type="transmembrane region" description="Helical" evidence="7">
    <location>
        <begin position="169"/>
        <end position="193"/>
    </location>
</feature>
<evidence type="ECO:0000256" key="1">
    <source>
        <dbReference type="ARBA" id="ARBA00004651"/>
    </source>
</evidence>
<evidence type="ECO:0000256" key="4">
    <source>
        <dbReference type="ARBA" id="ARBA00022989"/>
    </source>
</evidence>
<dbReference type="GO" id="GO:0051606">
    <property type="term" value="P:detection of stimulus"/>
    <property type="evidence" value="ECO:0007669"/>
    <property type="project" value="UniProtKB-ARBA"/>
</dbReference>
<dbReference type="InterPro" id="IPR013604">
    <property type="entry name" value="7TM_chemorcpt"/>
</dbReference>
<feature type="transmembrane region" description="Helical" evidence="7">
    <location>
        <begin position="72"/>
        <end position="91"/>
    </location>
</feature>
<keyword evidence="4 7" id="KW-1133">Transmembrane helix</keyword>
<dbReference type="GO" id="GO:0038023">
    <property type="term" value="F:signaling receptor activity"/>
    <property type="evidence" value="ECO:0007669"/>
    <property type="project" value="UniProtKB-ARBA"/>
</dbReference>
<feature type="transmembrane region" description="Helical" evidence="7">
    <location>
        <begin position="14"/>
        <end position="34"/>
    </location>
</feature>
<comment type="caution">
    <text evidence="8">The sequence shown here is derived from an EMBL/GenBank/DDBJ whole genome shotgun (WGS) entry which is preliminary data.</text>
</comment>
<feature type="transmembrane region" description="Helical" evidence="7">
    <location>
        <begin position="245"/>
        <end position="264"/>
    </location>
</feature>
<dbReference type="Pfam" id="PF08395">
    <property type="entry name" value="7tm_7"/>
    <property type="match status" value="1"/>
</dbReference>
<protein>
    <recommendedName>
        <fullName evidence="10">Gustatory receptor</fullName>
    </recommendedName>
</protein>
<organism evidence="8 9">
    <name type="scientific">Nephila pilipes</name>
    <name type="common">Giant wood spider</name>
    <name type="synonym">Nephila maculata</name>
    <dbReference type="NCBI Taxonomy" id="299642"/>
    <lineage>
        <taxon>Eukaryota</taxon>
        <taxon>Metazoa</taxon>
        <taxon>Ecdysozoa</taxon>
        <taxon>Arthropoda</taxon>
        <taxon>Chelicerata</taxon>
        <taxon>Arachnida</taxon>
        <taxon>Araneae</taxon>
        <taxon>Araneomorphae</taxon>
        <taxon>Entelegynae</taxon>
        <taxon>Araneoidea</taxon>
        <taxon>Nephilidae</taxon>
        <taxon>Nephila</taxon>
    </lineage>
</organism>
<dbReference type="GO" id="GO:0005886">
    <property type="term" value="C:plasma membrane"/>
    <property type="evidence" value="ECO:0007669"/>
    <property type="project" value="UniProtKB-SubCell"/>
</dbReference>